<dbReference type="PANTHER" id="PTHR30606">
    <property type="entry name" value="LIPID A BIOSYNTHESIS LAUROYL ACYLTRANSFERASE"/>
    <property type="match status" value="1"/>
</dbReference>
<evidence type="ECO:0000256" key="3">
    <source>
        <dbReference type="ARBA" id="ARBA00022519"/>
    </source>
</evidence>
<name>N6ZNW3_9RHOO</name>
<dbReference type="EMBL" id="AMXF01000126">
    <property type="protein sequence ID" value="ENO96222.1"/>
    <property type="molecule type" value="Genomic_DNA"/>
</dbReference>
<dbReference type="Proteomes" id="UP000013047">
    <property type="component" value="Unassembled WGS sequence"/>
</dbReference>
<accession>N6ZNW3</accession>
<dbReference type="GO" id="GO:0016746">
    <property type="term" value="F:acyltransferase activity"/>
    <property type="evidence" value="ECO:0007669"/>
    <property type="project" value="UniProtKB-KW"/>
</dbReference>
<comment type="subcellular location">
    <subcellularLocation>
        <location evidence="1">Cell inner membrane</location>
    </subcellularLocation>
</comment>
<evidence type="ECO:0000256" key="4">
    <source>
        <dbReference type="ARBA" id="ARBA00022679"/>
    </source>
</evidence>
<feature type="compositionally biased region" description="Low complexity" evidence="7">
    <location>
        <begin position="293"/>
        <end position="306"/>
    </location>
</feature>
<evidence type="ECO:0000256" key="1">
    <source>
        <dbReference type="ARBA" id="ARBA00004533"/>
    </source>
</evidence>
<evidence type="ECO:0000256" key="7">
    <source>
        <dbReference type="SAM" id="MobiDB-lite"/>
    </source>
</evidence>
<gene>
    <name evidence="8" type="ORF">C667_15074</name>
</gene>
<dbReference type="NCBIfam" id="NF006487">
    <property type="entry name" value="PRK08905.1"/>
    <property type="match status" value="1"/>
</dbReference>
<comment type="caution">
    <text evidence="8">The sequence shown here is derived from an EMBL/GenBank/DDBJ whole genome shotgun (WGS) entry which is preliminary data.</text>
</comment>
<dbReference type="Pfam" id="PF03279">
    <property type="entry name" value="Lip_A_acyltrans"/>
    <property type="match status" value="1"/>
</dbReference>
<dbReference type="PIRSF" id="PIRSF026649">
    <property type="entry name" value="MsbB"/>
    <property type="match status" value="1"/>
</dbReference>
<dbReference type="InterPro" id="IPR004960">
    <property type="entry name" value="LipA_acyltrans"/>
</dbReference>
<dbReference type="CDD" id="cd07984">
    <property type="entry name" value="LPLAT_LABLAT-like"/>
    <property type="match status" value="1"/>
</dbReference>
<evidence type="ECO:0000256" key="6">
    <source>
        <dbReference type="ARBA" id="ARBA00023315"/>
    </source>
</evidence>
<evidence type="ECO:0000313" key="8">
    <source>
        <dbReference type="EMBL" id="ENO96222.1"/>
    </source>
</evidence>
<organism evidence="8 9">
    <name type="scientific">Thauera phenylacetica B4P</name>
    <dbReference type="NCBI Taxonomy" id="1234382"/>
    <lineage>
        <taxon>Bacteria</taxon>
        <taxon>Pseudomonadati</taxon>
        <taxon>Pseudomonadota</taxon>
        <taxon>Betaproteobacteria</taxon>
        <taxon>Rhodocyclales</taxon>
        <taxon>Zoogloeaceae</taxon>
        <taxon>Thauera</taxon>
    </lineage>
</organism>
<feature type="region of interest" description="Disordered" evidence="7">
    <location>
        <begin position="277"/>
        <end position="328"/>
    </location>
</feature>
<evidence type="ECO:0000313" key="9">
    <source>
        <dbReference type="Proteomes" id="UP000013047"/>
    </source>
</evidence>
<proteinExistence type="predicted"/>
<evidence type="ECO:0000256" key="2">
    <source>
        <dbReference type="ARBA" id="ARBA00022475"/>
    </source>
</evidence>
<reference evidence="8 9" key="1">
    <citation type="submission" date="2012-09" db="EMBL/GenBank/DDBJ databases">
        <title>Draft Genome Sequences of 6 Strains from Genus Thauera.</title>
        <authorList>
            <person name="Liu B."/>
            <person name="Shapleigh J.P."/>
            <person name="Frostegard A.H."/>
        </authorList>
    </citation>
    <scope>NUCLEOTIDE SEQUENCE [LARGE SCALE GENOMIC DNA]</scope>
    <source>
        <strain evidence="8 9">B4P</strain>
    </source>
</reference>
<keyword evidence="4 8" id="KW-0808">Transferase</keyword>
<dbReference type="GO" id="GO:0009247">
    <property type="term" value="P:glycolipid biosynthetic process"/>
    <property type="evidence" value="ECO:0007669"/>
    <property type="project" value="UniProtKB-ARBA"/>
</dbReference>
<keyword evidence="6 8" id="KW-0012">Acyltransferase</keyword>
<keyword evidence="9" id="KW-1185">Reference proteome</keyword>
<dbReference type="PANTHER" id="PTHR30606:SF10">
    <property type="entry name" value="PHOSPHATIDYLINOSITOL MANNOSIDE ACYLTRANSFERASE"/>
    <property type="match status" value="1"/>
</dbReference>
<dbReference type="GO" id="GO:0005886">
    <property type="term" value="C:plasma membrane"/>
    <property type="evidence" value="ECO:0007669"/>
    <property type="project" value="UniProtKB-SubCell"/>
</dbReference>
<sequence length="328" mass="35725">MLSQSLFRLLSRLPLSWLHRLGGWAGWLTYKTSPSYARRLRENLFNALGREDEAVLRAAIVEAGRQALELPFIWGRPAAEVVASAVRTEGWELVEAARAEGAGILFITPHLGCFEITAQCIAAQIPITVLYRPPRKEVLQPLMEAGRARGQMRTAPADLSGVRKLVKTLRSHEAVGMLPDQVPGAGEGVWAPFFGKPAWTMTLAARLAAVKGVRVIYTWAERLPRGEGYVFRLQAPTEPLTGDLDTDVAVINREVERMILQCPQQYLWGYNRYKGPRRGRNDAAPEAPEDTPGDAAVRADGVAAGGSPATSPVRAAADADGAAAERRA</sequence>
<evidence type="ECO:0000256" key="5">
    <source>
        <dbReference type="ARBA" id="ARBA00023136"/>
    </source>
</evidence>
<dbReference type="RefSeq" id="WP_004367412.1">
    <property type="nucleotide sequence ID" value="NZ_AMXF01000126.1"/>
</dbReference>
<keyword evidence="3" id="KW-0997">Cell inner membrane</keyword>
<dbReference type="AlphaFoldDB" id="N6ZNW3"/>
<keyword evidence="2" id="KW-1003">Cell membrane</keyword>
<keyword evidence="5" id="KW-0472">Membrane</keyword>
<protein>
    <submittedName>
        <fullName evidence="8">Lipid A biosynthesis lauroyl acyltransferase</fullName>
    </submittedName>
</protein>